<dbReference type="GO" id="GO:0097240">
    <property type="term" value="P:chromosome attachment to the nuclear envelope"/>
    <property type="evidence" value="ECO:0007669"/>
    <property type="project" value="InterPro"/>
</dbReference>
<proteinExistence type="predicted"/>
<name>A0A2G5SDZ4_9PELO</name>
<dbReference type="InterPro" id="IPR037948">
    <property type="entry name" value="Cec-4"/>
</dbReference>
<dbReference type="PANTHER" id="PTHR10503">
    <property type="entry name" value="HP1 LIKE (HETEROCHROMATIN PROTEIN)-RELATED"/>
    <property type="match status" value="1"/>
</dbReference>
<gene>
    <name evidence="1" type="ORF">B9Z55_027882</name>
</gene>
<accession>A0A2G5SDZ4</accession>
<comment type="caution">
    <text evidence="1">The sequence shown here is derived from an EMBL/GenBank/DDBJ whole genome shotgun (WGS) entry which is preliminary data.</text>
</comment>
<protein>
    <recommendedName>
        <fullName evidence="3">Chromo shadow domain-containing protein</fullName>
    </recommendedName>
</protein>
<evidence type="ECO:0000313" key="2">
    <source>
        <dbReference type="Proteomes" id="UP000230233"/>
    </source>
</evidence>
<evidence type="ECO:0008006" key="3">
    <source>
        <dbReference type="Google" id="ProtNLM"/>
    </source>
</evidence>
<keyword evidence="2" id="KW-1185">Reference proteome</keyword>
<dbReference type="AlphaFoldDB" id="A0A2G5SDZ4"/>
<sequence length="102" mass="11882">MAKEHRRLLSRSGERSGDTEIKRIIDHVHLPNHCLEYKMVLNNGKRRQVSEFDFQDNIDMLTACKNHITGQPGNEDEDFAVVKILAHRFVDKKPLLLVMWEG</sequence>
<dbReference type="GO" id="GO:0010468">
    <property type="term" value="P:regulation of gene expression"/>
    <property type="evidence" value="ECO:0007669"/>
    <property type="project" value="TreeGrafter"/>
</dbReference>
<dbReference type="EMBL" id="PDUG01000014">
    <property type="protein sequence ID" value="PIC13237.1"/>
    <property type="molecule type" value="Genomic_DNA"/>
</dbReference>
<dbReference type="STRING" id="1611254.A0A2G5SDZ4"/>
<dbReference type="PANTHER" id="PTHR10503:SF7">
    <property type="entry name" value="CHROMO DOMAIN-CONTAINING PROTEIN"/>
    <property type="match status" value="1"/>
</dbReference>
<organism evidence="1 2">
    <name type="scientific">Caenorhabditis nigoni</name>
    <dbReference type="NCBI Taxonomy" id="1611254"/>
    <lineage>
        <taxon>Eukaryota</taxon>
        <taxon>Metazoa</taxon>
        <taxon>Ecdysozoa</taxon>
        <taxon>Nematoda</taxon>
        <taxon>Chromadorea</taxon>
        <taxon>Rhabditida</taxon>
        <taxon>Rhabditina</taxon>
        <taxon>Rhabditomorpha</taxon>
        <taxon>Rhabditoidea</taxon>
        <taxon>Rhabditidae</taxon>
        <taxon>Peloderinae</taxon>
        <taxon>Caenorhabditis</taxon>
    </lineage>
</organism>
<dbReference type="GO" id="GO:0005637">
    <property type="term" value="C:nuclear inner membrane"/>
    <property type="evidence" value="ECO:0007669"/>
    <property type="project" value="TreeGrafter"/>
</dbReference>
<evidence type="ECO:0000313" key="1">
    <source>
        <dbReference type="EMBL" id="PIC13237.1"/>
    </source>
</evidence>
<dbReference type="Proteomes" id="UP000230233">
    <property type="component" value="Unassembled WGS sequence"/>
</dbReference>
<reference evidence="2" key="1">
    <citation type="submission" date="2017-10" db="EMBL/GenBank/DDBJ databases">
        <title>Rapid genome shrinkage in a self-fertile nematode reveals novel sperm competition proteins.</title>
        <authorList>
            <person name="Yin D."/>
            <person name="Schwarz E.M."/>
            <person name="Thomas C.G."/>
            <person name="Felde R.L."/>
            <person name="Korf I.F."/>
            <person name="Cutter A.D."/>
            <person name="Schartner C.M."/>
            <person name="Ralston E.J."/>
            <person name="Meyer B.J."/>
            <person name="Haag E.S."/>
        </authorList>
    </citation>
    <scope>NUCLEOTIDE SEQUENCE [LARGE SCALE GENOMIC DNA]</scope>
    <source>
        <strain evidence="2">JU1422</strain>
    </source>
</reference>